<comment type="function">
    <text evidence="16">Core subunit of the mitochondrial membrane respiratory chain NADH dehydrogenase (Complex I) which catalyzes electron transfer from NADH through the respiratory chain, using ubiquinone as an electron acceptor. Essential for the catalytic activity and assembly of complex I.</text>
</comment>
<comment type="similarity">
    <text evidence="2 16">Belongs to the complex I subunit 4 family.</text>
</comment>
<dbReference type="Pfam" id="PF01059">
    <property type="entry name" value="Oxidored_q5_N"/>
    <property type="match status" value="1"/>
</dbReference>
<comment type="catalytic activity">
    <reaction evidence="15 16">
        <text>a ubiquinone + NADH + 5 H(+)(in) = a ubiquinol + NAD(+) + 4 H(+)(out)</text>
        <dbReference type="Rhea" id="RHEA:29091"/>
        <dbReference type="Rhea" id="RHEA-COMP:9565"/>
        <dbReference type="Rhea" id="RHEA-COMP:9566"/>
        <dbReference type="ChEBI" id="CHEBI:15378"/>
        <dbReference type="ChEBI" id="CHEBI:16389"/>
        <dbReference type="ChEBI" id="CHEBI:17976"/>
        <dbReference type="ChEBI" id="CHEBI:57540"/>
        <dbReference type="ChEBI" id="CHEBI:57945"/>
        <dbReference type="EC" id="7.1.1.2"/>
    </reaction>
</comment>
<dbReference type="InterPro" id="IPR001750">
    <property type="entry name" value="ND/Mrp_TM"/>
</dbReference>
<evidence type="ECO:0000256" key="13">
    <source>
        <dbReference type="ARBA" id="ARBA00023128"/>
    </source>
</evidence>
<feature type="domain" description="NADH:ubiquinone oxidoreductase chain 4 N-terminal" evidence="18">
    <location>
        <begin position="2"/>
        <end position="95"/>
    </location>
</feature>
<feature type="transmembrane region" description="Helical" evidence="16">
    <location>
        <begin position="263"/>
        <end position="282"/>
    </location>
</feature>
<sequence>MLLAGVLLSPSWAYTMALSLAAATLTTMTLFSPGGAPTMATITGSIDQISSTLMALTLWVTALMLLASWRVWANKDRPNIFTGLITTLAAILLMTFYLKHFLLFYVLFEVSLVPTLMVILGWGYQPERLQASMYFLMYTLIASLPLLLNIIALFNNSAHFSMILPFEVISPNFLWSLCMLTAFLVKLPIFFLHLWLPKAHVQAPLAGSMILAAVLLKLGGYGLLRIIFMFSPALKGGALIMLYCLVGGGLTSLLCLRQSDLKSLIALSSVAHMSLVIAGAFSESKWGSAGALGIMIAHGLTSSCMFLLANITYEKVNSRSLYLSKGMMMLYPATTMWWFLIVAMNMAAPPSVNLLSEVLIMRAGLSYSCAALLALAVMSMVTAGYSLYMFSAIQHGQMSPHLNTKPAENYLNYLSLMMHWAPGNALFLAPLIPMGA</sequence>
<evidence type="ECO:0000259" key="17">
    <source>
        <dbReference type="Pfam" id="PF00361"/>
    </source>
</evidence>
<evidence type="ECO:0000256" key="2">
    <source>
        <dbReference type="ARBA" id="ARBA00009025"/>
    </source>
</evidence>
<evidence type="ECO:0000256" key="15">
    <source>
        <dbReference type="ARBA" id="ARBA00049551"/>
    </source>
</evidence>
<dbReference type="PANTHER" id="PTHR43507:SF20">
    <property type="entry name" value="NADH-UBIQUINONE OXIDOREDUCTASE CHAIN 4"/>
    <property type="match status" value="1"/>
</dbReference>
<feature type="transmembrane region" description="Helical" evidence="16">
    <location>
        <begin position="208"/>
        <end position="230"/>
    </location>
</feature>
<keyword evidence="8" id="KW-1278">Translocase</keyword>
<evidence type="ECO:0000256" key="5">
    <source>
        <dbReference type="ARBA" id="ARBA00022448"/>
    </source>
</evidence>
<evidence type="ECO:0000256" key="1">
    <source>
        <dbReference type="ARBA" id="ARBA00004225"/>
    </source>
</evidence>
<accession>A0A343YND0</accession>
<dbReference type="EC" id="7.1.1.2" evidence="3 16"/>
<evidence type="ECO:0000256" key="12">
    <source>
        <dbReference type="ARBA" id="ARBA00023075"/>
    </source>
</evidence>
<dbReference type="Pfam" id="PF00361">
    <property type="entry name" value="Proton_antipo_M"/>
    <property type="match status" value="1"/>
</dbReference>
<evidence type="ECO:0000256" key="4">
    <source>
        <dbReference type="ARBA" id="ARBA00021006"/>
    </source>
</evidence>
<feature type="domain" description="NADH:quinone oxidoreductase/Mrp antiporter transmembrane" evidence="17">
    <location>
        <begin position="100"/>
        <end position="380"/>
    </location>
</feature>
<name>A0A343YND0_9MOLL</name>
<evidence type="ECO:0000256" key="16">
    <source>
        <dbReference type="RuleBase" id="RU003297"/>
    </source>
</evidence>
<feature type="transmembrane region" description="Helical" evidence="16">
    <location>
        <begin position="174"/>
        <end position="196"/>
    </location>
</feature>
<protein>
    <recommendedName>
        <fullName evidence="4 16">NADH-ubiquinone oxidoreductase chain 4</fullName>
        <ecNumber evidence="3 16">7.1.1.2</ecNumber>
    </recommendedName>
</protein>
<dbReference type="GO" id="GO:0008137">
    <property type="term" value="F:NADH dehydrogenase (ubiquinone) activity"/>
    <property type="evidence" value="ECO:0007669"/>
    <property type="project" value="UniProtKB-UniRule"/>
</dbReference>
<dbReference type="PANTHER" id="PTHR43507">
    <property type="entry name" value="NADH-UBIQUINONE OXIDOREDUCTASE CHAIN 4"/>
    <property type="match status" value="1"/>
</dbReference>
<feature type="transmembrane region" description="Helical" evidence="16">
    <location>
        <begin position="410"/>
        <end position="432"/>
    </location>
</feature>
<evidence type="ECO:0000256" key="7">
    <source>
        <dbReference type="ARBA" id="ARBA00022692"/>
    </source>
</evidence>
<feature type="transmembrane region" description="Helical" evidence="16">
    <location>
        <begin position="45"/>
        <end position="67"/>
    </location>
</feature>
<dbReference type="GO" id="GO:0031966">
    <property type="term" value="C:mitochondrial membrane"/>
    <property type="evidence" value="ECO:0007669"/>
    <property type="project" value="UniProtKB-SubCell"/>
</dbReference>
<reference evidence="19" key="1">
    <citation type="journal article" date="2018" name="Mol. Phylogenet. Evol.">
        <title>Mitogenomics reveals phylogenetic relationships of caudofoveate aplacophoran molluscs.</title>
        <authorList>
            <person name="Mikkelsen N.T."/>
            <person name="Kocot K.M."/>
            <person name="Halanych K.M."/>
        </authorList>
    </citation>
    <scope>NUCLEOTIDE SEQUENCE</scope>
</reference>
<keyword evidence="10 16" id="KW-1133">Transmembrane helix</keyword>
<keyword evidence="5 16" id="KW-0813">Transport</keyword>
<geneLocation type="mitochondrion" evidence="19"/>
<dbReference type="InterPro" id="IPR000260">
    <property type="entry name" value="NADH4_N"/>
</dbReference>
<keyword evidence="12 16" id="KW-0830">Ubiquinone</keyword>
<dbReference type="GO" id="GO:0003954">
    <property type="term" value="F:NADH dehydrogenase activity"/>
    <property type="evidence" value="ECO:0007669"/>
    <property type="project" value="TreeGrafter"/>
</dbReference>
<feature type="transmembrane region" description="Helical" evidence="16">
    <location>
        <begin position="364"/>
        <end position="390"/>
    </location>
</feature>
<keyword evidence="11 16" id="KW-0520">NAD</keyword>
<feature type="transmembrane region" description="Helical" evidence="16">
    <location>
        <begin position="79"/>
        <end position="98"/>
    </location>
</feature>
<evidence type="ECO:0000256" key="14">
    <source>
        <dbReference type="ARBA" id="ARBA00023136"/>
    </source>
</evidence>
<evidence type="ECO:0000256" key="6">
    <source>
        <dbReference type="ARBA" id="ARBA00022660"/>
    </source>
</evidence>
<dbReference type="PRINTS" id="PR01437">
    <property type="entry name" value="NUOXDRDTASE4"/>
</dbReference>
<feature type="transmembrane region" description="Helical" evidence="16">
    <location>
        <begin position="135"/>
        <end position="154"/>
    </location>
</feature>
<evidence type="ECO:0000256" key="8">
    <source>
        <dbReference type="ARBA" id="ARBA00022967"/>
    </source>
</evidence>
<keyword evidence="14 16" id="KW-0472">Membrane</keyword>
<feature type="transmembrane region" description="Helical" evidence="16">
    <location>
        <begin position="330"/>
        <end position="352"/>
    </location>
</feature>
<dbReference type="GO" id="GO:0042773">
    <property type="term" value="P:ATP synthesis coupled electron transport"/>
    <property type="evidence" value="ECO:0007669"/>
    <property type="project" value="InterPro"/>
</dbReference>
<keyword evidence="7 16" id="KW-0812">Transmembrane</keyword>
<feature type="transmembrane region" description="Helical" evidence="16">
    <location>
        <begin position="288"/>
        <end position="309"/>
    </location>
</feature>
<keyword evidence="6 16" id="KW-0679">Respiratory chain</keyword>
<feature type="transmembrane region" description="Helical" evidence="16">
    <location>
        <begin position="236"/>
        <end position="256"/>
    </location>
</feature>
<evidence type="ECO:0000259" key="18">
    <source>
        <dbReference type="Pfam" id="PF01059"/>
    </source>
</evidence>
<feature type="transmembrane region" description="Helical" evidence="16">
    <location>
        <begin position="104"/>
        <end position="123"/>
    </location>
</feature>
<keyword evidence="13 16" id="KW-0496">Mitochondrion</keyword>
<evidence type="ECO:0000256" key="10">
    <source>
        <dbReference type="ARBA" id="ARBA00022989"/>
    </source>
</evidence>
<evidence type="ECO:0000256" key="3">
    <source>
        <dbReference type="ARBA" id="ARBA00012944"/>
    </source>
</evidence>
<evidence type="ECO:0000256" key="9">
    <source>
        <dbReference type="ARBA" id="ARBA00022982"/>
    </source>
</evidence>
<evidence type="ECO:0000313" key="19">
    <source>
        <dbReference type="EMBL" id="AWL21437.1"/>
    </source>
</evidence>
<gene>
    <name evidence="19" type="primary">ND4</name>
</gene>
<organism evidence="19">
    <name type="scientific">Spathoderma clenchi</name>
    <dbReference type="NCBI Taxonomy" id="1638910"/>
    <lineage>
        <taxon>Eukaryota</taxon>
        <taxon>Metazoa</taxon>
        <taxon>Spiralia</taxon>
        <taxon>Lophotrochozoa</taxon>
        <taxon>Mollusca</taxon>
        <taxon>Aplacophora</taxon>
        <taxon>Caudofoveata</taxon>
        <taxon>Chaetodermatida</taxon>
        <taxon>Prochaetodermatidae</taxon>
        <taxon>Spathoderma</taxon>
    </lineage>
</organism>
<dbReference type="GO" id="GO:0048039">
    <property type="term" value="F:ubiquinone binding"/>
    <property type="evidence" value="ECO:0007669"/>
    <property type="project" value="TreeGrafter"/>
</dbReference>
<comment type="subcellular location">
    <subcellularLocation>
        <location evidence="1 16">Mitochondrion membrane</location>
        <topology evidence="1 16">Multi-pass membrane protein</topology>
    </subcellularLocation>
</comment>
<dbReference type="GO" id="GO:0015990">
    <property type="term" value="P:electron transport coupled proton transport"/>
    <property type="evidence" value="ECO:0007669"/>
    <property type="project" value="TreeGrafter"/>
</dbReference>
<evidence type="ECO:0000256" key="11">
    <source>
        <dbReference type="ARBA" id="ARBA00023027"/>
    </source>
</evidence>
<dbReference type="AlphaFoldDB" id="A0A343YND0"/>
<keyword evidence="9 16" id="KW-0249">Electron transport</keyword>
<proteinExistence type="inferred from homology"/>
<dbReference type="EMBL" id="MF579534">
    <property type="protein sequence ID" value="AWL21437.1"/>
    <property type="molecule type" value="Genomic_DNA"/>
</dbReference>
<dbReference type="InterPro" id="IPR003918">
    <property type="entry name" value="NADH_UbQ_OxRdtase"/>
</dbReference>